<comment type="pathway">
    <text evidence="2">Glycan metabolism; pectin degradation; 2-dehydro-3-deoxy-D-gluconate from pectin: step 1/5.</text>
</comment>
<reference evidence="12" key="2">
    <citation type="journal article" date="2024" name="Plant">
        <title>Genomic evolution and insights into agronomic trait innovations of Sesamum species.</title>
        <authorList>
            <person name="Miao H."/>
            <person name="Wang L."/>
            <person name="Qu L."/>
            <person name="Liu H."/>
            <person name="Sun Y."/>
            <person name="Le M."/>
            <person name="Wang Q."/>
            <person name="Wei S."/>
            <person name="Zheng Y."/>
            <person name="Lin W."/>
            <person name="Duan Y."/>
            <person name="Cao H."/>
            <person name="Xiong S."/>
            <person name="Wang X."/>
            <person name="Wei L."/>
            <person name="Li C."/>
            <person name="Ma Q."/>
            <person name="Ju M."/>
            <person name="Zhao R."/>
            <person name="Li G."/>
            <person name="Mu C."/>
            <person name="Tian Q."/>
            <person name="Mei H."/>
            <person name="Zhang T."/>
            <person name="Gao T."/>
            <person name="Zhang H."/>
        </authorList>
    </citation>
    <scope>NUCLEOTIDE SEQUENCE</scope>
    <source>
        <strain evidence="12">3651</strain>
    </source>
</reference>
<dbReference type="EMBL" id="JACGWO010000002">
    <property type="protein sequence ID" value="KAK4435611.1"/>
    <property type="molecule type" value="Genomic_DNA"/>
</dbReference>
<keyword evidence="7" id="KW-0063">Aspartyl esterase</keyword>
<dbReference type="InterPro" id="IPR035513">
    <property type="entry name" value="Invertase/methylesterase_inhib"/>
</dbReference>
<evidence type="ECO:0000256" key="2">
    <source>
        <dbReference type="ARBA" id="ARBA00005184"/>
    </source>
</evidence>
<keyword evidence="6" id="KW-0378">Hydrolase</keyword>
<organism evidence="12 13">
    <name type="scientific">Sesamum alatum</name>
    <dbReference type="NCBI Taxonomy" id="300844"/>
    <lineage>
        <taxon>Eukaryota</taxon>
        <taxon>Viridiplantae</taxon>
        <taxon>Streptophyta</taxon>
        <taxon>Embryophyta</taxon>
        <taxon>Tracheophyta</taxon>
        <taxon>Spermatophyta</taxon>
        <taxon>Magnoliopsida</taxon>
        <taxon>eudicotyledons</taxon>
        <taxon>Gunneridae</taxon>
        <taxon>Pentapetalae</taxon>
        <taxon>asterids</taxon>
        <taxon>lamiids</taxon>
        <taxon>Lamiales</taxon>
        <taxon>Pedaliaceae</taxon>
        <taxon>Sesamum</taxon>
    </lineage>
</organism>
<dbReference type="InterPro" id="IPR011050">
    <property type="entry name" value="Pectin_lyase_fold/virulence"/>
</dbReference>
<proteinExistence type="predicted"/>
<dbReference type="Gene3D" id="2.160.20.10">
    <property type="entry name" value="Single-stranded right-handed beta-helix, Pectin lyase-like"/>
    <property type="match status" value="1"/>
</dbReference>
<keyword evidence="4" id="KW-0134">Cell wall</keyword>
<dbReference type="GO" id="GO:0030599">
    <property type="term" value="F:pectinesterase activity"/>
    <property type="evidence" value="ECO:0007669"/>
    <property type="project" value="UniProtKB-EC"/>
</dbReference>
<dbReference type="SUPFAM" id="SSF101148">
    <property type="entry name" value="Plant invertase/pectin methylesterase inhibitor"/>
    <property type="match status" value="1"/>
</dbReference>
<evidence type="ECO:0000256" key="6">
    <source>
        <dbReference type="ARBA" id="ARBA00022801"/>
    </source>
</evidence>
<feature type="domain" description="Pectinesterase catalytic" evidence="11">
    <location>
        <begin position="233"/>
        <end position="525"/>
    </location>
</feature>
<evidence type="ECO:0000256" key="10">
    <source>
        <dbReference type="SAM" id="SignalP"/>
    </source>
</evidence>
<dbReference type="Pfam" id="PF01095">
    <property type="entry name" value="Pectinesterase"/>
    <property type="match status" value="1"/>
</dbReference>
<evidence type="ECO:0000256" key="9">
    <source>
        <dbReference type="ARBA" id="ARBA00047928"/>
    </source>
</evidence>
<keyword evidence="10" id="KW-0732">Signal</keyword>
<dbReference type="InterPro" id="IPR012334">
    <property type="entry name" value="Pectin_lyas_fold"/>
</dbReference>
<evidence type="ECO:0000313" key="12">
    <source>
        <dbReference type="EMBL" id="KAK4435611.1"/>
    </source>
</evidence>
<comment type="subcellular location">
    <subcellularLocation>
        <location evidence="1">Secreted</location>
        <location evidence="1">Cell wall</location>
    </subcellularLocation>
</comment>
<feature type="signal peptide" evidence="10">
    <location>
        <begin position="1"/>
        <end position="27"/>
    </location>
</feature>
<protein>
    <recommendedName>
        <fullName evidence="3">pectinesterase</fullName>
        <ecNumber evidence="3">3.1.1.11</ecNumber>
    </recommendedName>
</protein>
<comment type="catalytic activity">
    <reaction evidence="9">
        <text>[(1-&gt;4)-alpha-D-galacturonosyl methyl ester](n) + n H2O = [(1-&gt;4)-alpha-D-galacturonosyl](n) + n methanol + n H(+)</text>
        <dbReference type="Rhea" id="RHEA:22380"/>
        <dbReference type="Rhea" id="RHEA-COMP:14570"/>
        <dbReference type="Rhea" id="RHEA-COMP:14573"/>
        <dbReference type="ChEBI" id="CHEBI:15377"/>
        <dbReference type="ChEBI" id="CHEBI:15378"/>
        <dbReference type="ChEBI" id="CHEBI:17790"/>
        <dbReference type="ChEBI" id="CHEBI:140522"/>
        <dbReference type="ChEBI" id="CHEBI:140523"/>
        <dbReference type="EC" id="3.1.1.11"/>
    </reaction>
</comment>
<dbReference type="Proteomes" id="UP001293254">
    <property type="component" value="Unassembled WGS sequence"/>
</dbReference>
<evidence type="ECO:0000256" key="8">
    <source>
        <dbReference type="ARBA" id="ARBA00023316"/>
    </source>
</evidence>
<keyword evidence="13" id="KW-1185">Reference proteome</keyword>
<feature type="chain" id="PRO_5042136097" description="pectinesterase" evidence="10">
    <location>
        <begin position="28"/>
        <end position="540"/>
    </location>
</feature>
<dbReference type="InterPro" id="IPR000070">
    <property type="entry name" value="Pectinesterase_cat"/>
</dbReference>
<evidence type="ECO:0000256" key="1">
    <source>
        <dbReference type="ARBA" id="ARBA00004191"/>
    </source>
</evidence>
<keyword evidence="8" id="KW-0961">Cell wall biogenesis/degradation</keyword>
<dbReference type="Gene3D" id="1.20.140.40">
    <property type="entry name" value="Invertase/pectin methylesterase inhibitor family protein"/>
    <property type="match status" value="1"/>
</dbReference>
<evidence type="ECO:0000259" key="11">
    <source>
        <dbReference type="Pfam" id="PF01095"/>
    </source>
</evidence>
<reference evidence="12" key="1">
    <citation type="submission" date="2020-06" db="EMBL/GenBank/DDBJ databases">
        <authorList>
            <person name="Li T."/>
            <person name="Hu X."/>
            <person name="Zhang T."/>
            <person name="Song X."/>
            <person name="Zhang H."/>
            <person name="Dai N."/>
            <person name="Sheng W."/>
            <person name="Hou X."/>
            <person name="Wei L."/>
        </authorList>
    </citation>
    <scope>NUCLEOTIDE SEQUENCE</scope>
    <source>
        <strain evidence="12">3651</strain>
        <tissue evidence="12">Leaf</tissue>
    </source>
</reference>
<sequence>MATGLSILYSFPALVSLLLSIVTICNATEPWNLTTWCRTTPHPSICESRVRLIHPDDVSLEHFEQATTILAIQEAVKATKTVWQNVYNLKAEREKTRWKSCGSHIDAAIHDLATAIGTNSDDGRRDPLYKALASLAECYKESMRGKIKENRLEVISSHLYKLVENAIAVNNSSTALSMKVERKLSGRQGNRCKETYRQFKSISQQQGKAPDVSPPGEGPYRIRASSTDAKTKVVVAQDGSGDFKTIKEALDAAERRADGRFLIHLKEGTYSEHVGIPSHLKDITMIGDGIGKTIITGNKHFGHNGIDTYTSATFAVGGPGFIAVGITFRNTAGRHGGQAVALRSHSDQSAFYKCSFESYQDTLFLFPGRHFFRDCDIYGSMDMICGDSAAVFQNCNILLRKHNGDDVVITAQKRSERDGGSGFVIQNSRVVLTEELRPLGGVRVFLGRPWGKFSRTVFMKTYLEGISRQGWREMKANRDGDLVYYAEFENTGPGADTSGRIKWRGVRVIDEEEASEFTVERFLQGSSWLPATGIPYDSEL</sequence>
<dbReference type="AlphaFoldDB" id="A0AAE1YSW5"/>
<gene>
    <name evidence="12" type="ORF">Salat_0724600</name>
</gene>
<name>A0AAE1YSW5_9LAMI</name>
<evidence type="ECO:0000256" key="4">
    <source>
        <dbReference type="ARBA" id="ARBA00022512"/>
    </source>
</evidence>
<dbReference type="FunFam" id="2.160.20.10:FF:000029">
    <property type="entry name" value="Pectinesterase 4"/>
    <property type="match status" value="1"/>
</dbReference>
<dbReference type="EC" id="3.1.1.11" evidence="3"/>
<evidence type="ECO:0000256" key="7">
    <source>
        <dbReference type="ARBA" id="ARBA00023085"/>
    </source>
</evidence>
<comment type="caution">
    <text evidence="12">The sequence shown here is derived from an EMBL/GenBank/DDBJ whole genome shotgun (WGS) entry which is preliminary data.</text>
</comment>
<dbReference type="SUPFAM" id="SSF51126">
    <property type="entry name" value="Pectin lyase-like"/>
    <property type="match status" value="1"/>
</dbReference>
<dbReference type="PANTHER" id="PTHR31707">
    <property type="entry name" value="PECTINESTERASE"/>
    <property type="match status" value="1"/>
</dbReference>
<keyword evidence="5" id="KW-0964">Secreted</keyword>
<accession>A0AAE1YSW5</accession>
<evidence type="ECO:0000256" key="3">
    <source>
        <dbReference type="ARBA" id="ARBA00013229"/>
    </source>
</evidence>
<dbReference type="GO" id="GO:0042545">
    <property type="term" value="P:cell wall modification"/>
    <property type="evidence" value="ECO:0007669"/>
    <property type="project" value="InterPro"/>
</dbReference>
<evidence type="ECO:0000313" key="13">
    <source>
        <dbReference type="Proteomes" id="UP001293254"/>
    </source>
</evidence>
<evidence type="ECO:0000256" key="5">
    <source>
        <dbReference type="ARBA" id="ARBA00022525"/>
    </source>
</evidence>